<dbReference type="Proteomes" id="UP000034637">
    <property type="component" value="Unassembled WGS sequence"/>
</dbReference>
<name>A0A0G1V099_9BACT</name>
<dbReference type="AlphaFoldDB" id="A0A0G1V099"/>
<sequence>MYMGFREYLYRPLITSCLGGSVGMGVPRPKKRNRPKQARTTAIPARIKIEPRVWEEGEMNMGKENREFSLISIRGMTIKIVDPTRIPNTNDAGLMS</sequence>
<accession>A0A0G1V099</accession>
<reference evidence="1 2" key="1">
    <citation type="journal article" date="2015" name="Nature">
        <title>rRNA introns, odd ribosomes, and small enigmatic genomes across a large radiation of phyla.</title>
        <authorList>
            <person name="Brown C.T."/>
            <person name="Hug L.A."/>
            <person name="Thomas B.C."/>
            <person name="Sharon I."/>
            <person name="Castelle C.J."/>
            <person name="Singh A."/>
            <person name="Wilkins M.J."/>
            <person name="Williams K.H."/>
            <person name="Banfield J.F."/>
        </authorList>
    </citation>
    <scope>NUCLEOTIDE SEQUENCE [LARGE SCALE GENOMIC DNA]</scope>
</reference>
<gene>
    <name evidence="1" type="ORF">UY33_C0019G0005</name>
</gene>
<organism evidence="1 2">
    <name type="scientific">Candidatus Amesbacteria bacterium GW2011_GWA1_48_9</name>
    <dbReference type="NCBI Taxonomy" id="1618355"/>
    <lineage>
        <taxon>Bacteria</taxon>
        <taxon>Candidatus Amesiibacteriota</taxon>
    </lineage>
</organism>
<proteinExistence type="predicted"/>
<dbReference type="EMBL" id="LCPP01000019">
    <property type="protein sequence ID" value="KKU99919.1"/>
    <property type="molecule type" value="Genomic_DNA"/>
</dbReference>
<comment type="caution">
    <text evidence="1">The sequence shown here is derived from an EMBL/GenBank/DDBJ whole genome shotgun (WGS) entry which is preliminary data.</text>
</comment>
<protein>
    <submittedName>
        <fullName evidence="1">Uncharacterized protein</fullName>
    </submittedName>
</protein>
<evidence type="ECO:0000313" key="1">
    <source>
        <dbReference type="EMBL" id="KKU99919.1"/>
    </source>
</evidence>
<evidence type="ECO:0000313" key="2">
    <source>
        <dbReference type="Proteomes" id="UP000034637"/>
    </source>
</evidence>